<organism evidence="2 3">
    <name type="scientific">Ditylenchus destructor</name>
    <dbReference type="NCBI Taxonomy" id="166010"/>
    <lineage>
        <taxon>Eukaryota</taxon>
        <taxon>Metazoa</taxon>
        <taxon>Ecdysozoa</taxon>
        <taxon>Nematoda</taxon>
        <taxon>Chromadorea</taxon>
        <taxon>Rhabditida</taxon>
        <taxon>Tylenchina</taxon>
        <taxon>Tylenchomorpha</taxon>
        <taxon>Sphaerularioidea</taxon>
        <taxon>Anguinidae</taxon>
        <taxon>Anguininae</taxon>
        <taxon>Ditylenchus</taxon>
    </lineage>
</organism>
<dbReference type="Proteomes" id="UP001201812">
    <property type="component" value="Unassembled WGS sequence"/>
</dbReference>
<sequence>MNFVSEAKGGGTRLEAFKAQPEKEDINETAKRTTKIAEPYEESVMRELRQRKKNGAWVGLKPFSAAWWLVMVLSSNTFSQ</sequence>
<evidence type="ECO:0000256" key="1">
    <source>
        <dbReference type="SAM" id="MobiDB-lite"/>
    </source>
</evidence>
<reference evidence="2" key="1">
    <citation type="submission" date="2022-01" db="EMBL/GenBank/DDBJ databases">
        <title>Genome Sequence Resource for Two Populations of Ditylenchus destructor, the Migratory Endoparasitic Phytonematode.</title>
        <authorList>
            <person name="Zhang H."/>
            <person name="Lin R."/>
            <person name="Xie B."/>
        </authorList>
    </citation>
    <scope>NUCLEOTIDE SEQUENCE</scope>
    <source>
        <strain evidence="2">BazhouSP</strain>
    </source>
</reference>
<dbReference type="EMBL" id="JAKKPZ010000082">
    <property type="protein sequence ID" value="KAI1703465.1"/>
    <property type="molecule type" value="Genomic_DNA"/>
</dbReference>
<evidence type="ECO:0000313" key="3">
    <source>
        <dbReference type="Proteomes" id="UP001201812"/>
    </source>
</evidence>
<keyword evidence="3" id="KW-1185">Reference proteome</keyword>
<proteinExistence type="predicted"/>
<accession>A0AAD4R1C1</accession>
<feature type="region of interest" description="Disordered" evidence="1">
    <location>
        <begin position="1"/>
        <end position="30"/>
    </location>
</feature>
<comment type="caution">
    <text evidence="2">The sequence shown here is derived from an EMBL/GenBank/DDBJ whole genome shotgun (WGS) entry which is preliminary data.</text>
</comment>
<feature type="compositionally biased region" description="Basic and acidic residues" evidence="1">
    <location>
        <begin position="20"/>
        <end position="30"/>
    </location>
</feature>
<gene>
    <name evidence="2" type="ORF">DdX_14889</name>
</gene>
<protein>
    <submittedName>
        <fullName evidence="2">Uncharacterized protein</fullName>
    </submittedName>
</protein>
<evidence type="ECO:0000313" key="2">
    <source>
        <dbReference type="EMBL" id="KAI1703465.1"/>
    </source>
</evidence>
<dbReference type="AlphaFoldDB" id="A0AAD4R1C1"/>
<name>A0AAD4R1C1_9BILA</name>